<reference evidence="3" key="1">
    <citation type="submission" date="2023-04" db="EMBL/GenBank/DDBJ databases">
        <title>Phytophthora lilii NBRC 32176.</title>
        <authorList>
            <person name="Ichikawa N."/>
            <person name="Sato H."/>
            <person name="Tonouchi N."/>
        </authorList>
    </citation>
    <scope>NUCLEOTIDE SEQUENCE</scope>
    <source>
        <strain evidence="3">NBRC 32176</strain>
    </source>
</reference>
<keyword evidence="4" id="KW-1185">Reference proteome</keyword>
<dbReference type="OrthoDB" id="125375at2759"/>
<keyword evidence="2" id="KW-0812">Transmembrane</keyword>
<accession>A0A9W6WN08</accession>
<evidence type="ECO:0000256" key="2">
    <source>
        <dbReference type="SAM" id="Phobius"/>
    </source>
</evidence>
<feature type="compositionally biased region" description="Basic and acidic residues" evidence="1">
    <location>
        <begin position="273"/>
        <end position="287"/>
    </location>
</feature>
<protein>
    <submittedName>
        <fullName evidence="3">Unnamed protein product</fullName>
    </submittedName>
</protein>
<dbReference type="EMBL" id="BSXW01000024">
    <property type="protein sequence ID" value="GMF09912.1"/>
    <property type="molecule type" value="Genomic_DNA"/>
</dbReference>
<dbReference type="AlphaFoldDB" id="A0A9W6WN08"/>
<feature type="compositionally biased region" description="Basic and acidic residues" evidence="1">
    <location>
        <begin position="310"/>
        <end position="329"/>
    </location>
</feature>
<proteinExistence type="predicted"/>
<evidence type="ECO:0000256" key="1">
    <source>
        <dbReference type="SAM" id="MobiDB-lite"/>
    </source>
</evidence>
<gene>
    <name evidence="3" type="ORF">Plil01_000077400</name>
</gene>
<keyword evidence="2" id="KW-0472">Membrane</keyword>
<evidence type="ECO:0000313" key="3">
    <source>
        <dbReference type="EMBL" id="GMF09912.1"/>
    </source>
</evidence>
<name>A0A9W6WN08_9STRA</name>
<feature type="region of interest" description="Disordered" evidence="1">
    <location>
        <begin position="273"/>
        <end position="333"/>
    </location>
</feature>
<organism evidence="3 4">
    <name type="scientific">Phytophthora lilii</name>
    <dbReference type="NCBI Taxonomy" id="2077276"/>
    <lineage>
        <taxon>Eukaryota</taxon>
        <taxon>Sar</taxon>
        <taxon>Stramenopiles</taxon>
        <taxon>Oomycota</taxon>
        <taxon>Peronosporomycetes</taxon>
        <taxon>Peronosporales</taxon>
        <taxon>Peronosporaceae</taxon>
        <taxon>Phytophthora</taxon>
    </lineage>
</organism>
<feature type="transmembrane region" description="Helical" evidence="2">
    <location>
        <begin position="242"/>
        <end position="263"/>
    </location>
</feature>
<comment type="caution">
    <text evidence="3">The sequence shown here is derived from an EMBL/GenBank/DDBJ whole genome shotgun (WGS) entry which is preliminary data.</text>
</comment>
<feature type="region of interest" description="Disordered" evidence="1">
    <location>
        <begin position="104"/>
        <end position="140"/>
    </location>
</feature>
<evidence type="ECO:0000313" key="4">
    <source>
        <dbReference type="Proteomes" id="UP001165083"/>
    </source>
</evidence>
<sequence>MRKPLCYRVDCLHGGSMDGWRDDSTEVGQRHLPENHVEQRGAYPVEHLQQLESCERNTEPSVGLQQRQRMPHSITHALGATVLSAGSGGRNAAAAGASWPRFAAAAPAPPRRSRSPVDSANATSAPSRRPQPLGASPPDAISRMEDELIAQRDAAIAVTKELQRQLQSHREAVERTFERRTLTAERLRLHAEEKLRRAREDRDWAESCCRRLLALALFLGCGGAVLGWALGLLALLALGEPLAGFLLVLPGMALGTLLGLALAKTQIQLESRRRDARARDATRHSEVEMAVSSGVGEHDAPLEPLPGMEDVARQTQQDRARPDTPEKEAATGPTSLLAMGWSAAWFTLQTSKAIAVGLYHGGDYVRGVLHPQEDSKKNQ</sequence>
<feature type="transmembrane region" description="Helical" evidence="2">
    <location>
        <begin position="212"/>
        <end position="236"/>
    </location>
</feature>
<keyword evidence="2" id="KW-1133">Transmembrane helix</keyword>
<dbReference type="Proteomes" id="UP001165083">
    <property type="component" value="Unassembled WGS sequence"/>
</dbReference>